<dbReference type="SUPFAM" id="SSF53850">
    <property type="entry name" value="Periplasmic binding protein-like II"/>
    <property type="match status" value="1"/>
</dbReference>
<feature type="compositionally biased region" description="Low complexity" evidence="4">
    <location>
        <begin position="37"/>
        <end position="50"/>
    </location>
</feature>
<keyword evidence="2 5" id="KW-0732">Signal</keyword>
<feature type="region of interest" description="Disordered" evidence="4">
    <location>
        <begin position="31"/>
        <end position="50"/>
    </location>
</feature>
<proteinExistence type="inferred from homology"/>
<dbReference type="PROSITE" id="PS51257">
    <property type="entry name" value="PROKAR_LIPOPROTEIN"/>
    <property type="match status" value="1"/>
</dbReference>
<feature type="region of interest" description="Disordered" evidence="4">
    <location>
        <begin position="57"/>
        <end position="79"/>
    </location>
</feature>
<dbReference type="GO" id="GO:0046872">
    <property type="term" value="F:metal ion binding"/>
    <property type="evidence" value="ECO:0007669"/>
    <property type="project" value="UniProtKB-KW"/>
</dbReference>
<dbReference type="PIRSF" id="PIRSF002825">
    <property type="entry name" value="CfbpA"/>
    <property type="match status" value="1"/>
</dbReference>
<feature type="binding site" evidence="3">
    <location>
        <position position="278"/>
    </location>
    <ligand>
        <name>Fe cation</name>
        <dbReference type="ChEBI" id="CHEBI:24875"/>
    </ligand>
</feature>
<accession>A0A7C3AQT0</accession>
<organism evidence="6">
    <name type="scientific">Thermorudis sp</name>
    <dbReference type="NCBI Taxonomy" id="1969470"/>
    <lineage>
        <taxon>Bacteria</taxon>
        <taxon>Pseudomonadati</taxon>
        <taxon>Thermomicrobiota</taxon>
        <taxon>Thermomicrobia</taxon>
        <taxon>Thermomicrobia incertae sedis</taxon>
        <taxon>Thermorudis</taxon>
    </lineage>
</organism>
<gene>
    <name evidence="6" type="ORF">ENP13_00805</name>
</gene>
<keyword evidence="3" id="KW-0408">Iron</keyword>
<dbReference type="InterPro" id="IPR026045">
    <property type="entry name" value="Ferric-bd"/>
</dbReference>
<feature type="signal peptide" evidence="5">
    <location>
        <begin position="1"/>
        <end position="28"/>
    </location>
</feature>
<name>A0A7C3AQT0_9BACT</name>
<comment type="caution">
    <text evidence="6">The sequence shown here is derived from an EMBL/GenBank/DDBJ whole genome shotgun (WGS) entry which is preliminary data.</text>
</comment>
<reference evidence="6" key="1">
    <citation type="journal article" date="2020" name="mSystems">
        <title>Genome- and Community-Level Interaction Insights into Carbon Utilization and Element Cycling Functions of Hydrothermarchaeota in Hydrothermal Sediment.</title>
        <authorList>
            <person name="Zhou Z."/>
            <person name="Liu Y."/>
            <person name="Xu W."/>
            <person name="Pan J."/>
            <person name="Luo Z.H."/>
            <person name="Li M."/>
        </authorList>
    </citation>
    <scope>NUCLEOTIDE SEQUENCE [LARGE SCALE GENOMIC DNA]</scope>
    <source>
        <strain evidence="6">SpSt-192</strain>
    </source>
</reference>
<dbReference type="PROSITE" id="PS51318">
    <property type="entry name" value="TAT"/>
    <property type="match status" value="1"/>
</dbReference>
<dbReference type="Gene3D" id="3.40.190.10">
    <property type="entry name" value="Periplasmic binding protein-like II"/>
    <property type="match status" value="2"/>
</dbReference>
<sequence length="390" mass="41517">MQPRVNRRAFLRTAVAALAAGTTLPLLQACGGREENPTPTAAGGTGATAEPTATAAVTPATQASPSPAATTATPTARGTIGGSLTVYSGRSESLIGPLMDQVQSALGIDVRVRYGDTAELAAAILEEGERSPADLFFAQDAGALGAVAREGRFIELDAEILDRVEPRFRSPQGLWVGISGRARTVVYNTDQLSEADIPASILDFANDERWRDRLGWAPTNGSFQAFVTALRVLRGDDAARSWLEGLKALGTRTYENNTAIVRATIAGEILAGFVNHYYLVREESQAGQDLPAENYFYRNGDPGALINVAGVGILASGRNQEQAKALVDYLLSAEAQQYFAEQTFEYPLIEGVPASPKLIPLEQIQTPDIDLSDLDDLQGTLALLQEVGLL</sequence>
<dbReference type="CDD" id="cd13543">
    <property type="entry name" value="PBP2_Fbp"/>
    <property type="match status" value="1"/>
</dbReference>
<dbReference type="InterPro" id="IPR006311">
    <property type="entry name" value="TAT_signal"/>
</dbReference>
<dbReference type="PANTHER" id="PTHR30006">
    <property type="entry name" value="THIAMINE-BINDING PERIPLASMIC PROTEIN-RELATED"/>
    <property type="match status" value="1"/>
</dbReference>
<feature type="binding site" evidence="3">
    <location>
        <position position="277"/>
    </location>
    <ligand>
        <name>Fe cation</name>
        <dbReference type="ChEBI" id="CHEBI:24875"/>
    </ligand>
</feature>
<feature type="compositionally biased region" description="Low complexity" evidence="4">
    <location>
        <begin position="57"/>
        <end position="78"/>
    </location>
</feature>
<keyword evidence="3" id="KW-0479">Metal-binding</keyword>
<evidence type="ECO:0000313" key="6">
    <source>
        <dbReference type="EMBL" id="HEX69774.1"/>
    </source>
</evidence>
<evidence type="ECO:0000256" key="2">
    <source>
        <dbReference type="ARBA" id="ARBA00022729"/>
    </source>
</evidence>
<evidence type="ECO:0000256" key="1">
    <source>
        <dbReference type="ARBA" id="ARBA00008520"/>
    </source>
</evidence>
<protein>
    <submittedName>
        <fullName evidence="6">Iron ABC transporter substrate-binding protein</fullName>
    </submittedName>
</protein>
<dbReference type="EMBL" id="DSID01000065">
    <property type="protein sequence ID" value="HEX69774.1"/>
    <property type="molecule type" value="Genomic_DNA"/>
</dbReference>
<dbReference type="AlphaFoldDB" id="A0A7C3AQT0"/>
<dbReference type="PANTHER" id="PTHR30006:SF15">
    <property type="entry name" value="IRON-UTILIZATION PERIPLASMIC PROTEIN"/>
    <property type="match status" value="1"/>
</dbReference>
<feature type="chain" id="PRO_5028226992" evidence="5">
    <location>
        <begin position="29"/>
        <end position="390"/>
    </location>
</feature>
<dbReference type="GO" id="GO:0030288">
    <property type="term" value="C:outer membrane-bounded periplasmic space"/>
    <property type="evidence" value="ECO:0007669"/>
    <property type="project" value="TreeGrafter"/>
</dbReference>
<evidence type="ECO:0000256" key="5">
    <source>
        <dbReference type="SAM" id="SignalP"/>
    </source>
</evidence>
<evidence type="ECO:0000256" key="3">
    <source>
        <dbReference type="PIRSR" id="PIRSR002825-1"/>
    </source>
</evidence>
<comment type="similarity">
    <text evidence="1">Belongs to the bacterial solute-binding protein 1 family.</text>
</comment>
<dbReference type="Pfam" id="PF13343">
    <property type="entry name" value="SBP_bac_6"/>
    <property type="match status" value="1"/>
</dbReference>
<evidence type="ECO:0000256" key="4">
    <source>
        <dbReference type="SAM" id="MobiDB-lite"/>
    </source>
</evidence>